<reference evidence="1 2" key="1">
    <citation type="journal article" date="2019" name="Commun. Biol.">
        <title>The bagworm genome reveals a unique fibroin gene that provides high tensile strength.</title>
        <authorList>
            <person name="Kono N."/>
            <person name="Nakamura H."/>
            <person name="Ohtoshi R."/>
            <person name="Tomita M."/>
            <person name="Numata K."/>
            <person name="Arakawa K."/>
        </authorList>
    </citation>
    <scope>NUCLEOTIDE SEQUENCE [LARGE SCALE GENOMIC DNA]</scope>
</reference>
<dbReference type="Proteomes" id="UP000299102">
    <property type="component" value="Unassembled WGS sequence"/>
</dbReference>
<gene>
    <name evidence="1" type="ORF">EVAR_63920_1</name>
</gene>
<organism evidence="1 2">
    <name type="scientific">Eumeta variegata</name>
    <name type="common">Bagworm moth</name>
    <name type="synonym">Eumeta japonica</name>
    <dbReference type="NCBI Taxonomy" id="151549"/>
    <lineage>
        <taxon>Eukaryota</taxon>
        <taxon>Metazoa</taxon>
        <taxon>Ecdysozoa</taxon>
        <taxon>Arthropoda</taxon>
        <taxon>Hexapoda</taxon>
        <taxon>Insecta</taxon>
        <taxon>Pterygota</taxon>
        <taxon>Neoptera</taxon>
        <taxon>Endopterygota</taxon>
        <taxon>Lepidoptera</taxon>
        <taxon>Glossata</taxon>
        <taxon>Ditrysia</taxon>
        <taxon>Tineoidea</taxon>
        <taxon>Psychidae</taxon>
        <taxon>Oiketicinae</taxon>
        <taxon>Eumeta</taxon>
    </lineage>
</organism>
<comment type="caution">
    <text evidence="1">The sequence shown here is derived from an EMBL/GenBank/DDBJ whole genome shotgun (WGS) entry which is preliminary data.</text>
</comment>
<accession>A0A4C1ZLB8</accession>
<name>A0A4C1ZLB8_EUMVA</name>
<evidence type="ECO:0000313" key="2">
    <source>
        <dbReference type="Proteomes" id="UP000299102"/>
    </source>
</evidence>
<dbReference type="EMBL" id="BGZK01001907">
    <property type="protein sequence ID" value="GBP88112.1"/>
    <property type="molecule type" value="Genomic_DNA"/>
</dbReference>
<evidence type="ECO:0000313" key="1">
    <source>
        <dbReference type="EMBL" id="GBP88112.1"/>
    </source>
</evidence>
<sequence length="77" mass="8492">MLMRSKSLRELGTHDEKNKIIFLGSDSADSAAASPFLNYSQTPMLASTVSWRGAISPLFIPPANFFLKFPGRQTSNE</sequence>
<keyword evidence="2" id="KW-1185">Reference proteome</keyword>
<proteinExistence type="predicted"/>
<dbReference type="AlphaFoldDB" id="A0A4C1ZLB8"/>
<protein>
    <submittedName>
        <fullName evidence="1">Uncharacterized protein</fullName>
    </submittedName>
</protein>